<dbReference type="HOGENOM" id="CLU_2169660_0_0_11"/>
<sequence>MPGAAAAHDQAVVALFQYSPGFLVLIVFGGEDLVSARPEQPGQDFLEEIPTQRSLSDYPLDPIGLVGPQSGACSCTTSVFMPSPSASSGHPPEDCPLGEAAGQTLPRALS</sequence>
<proteinExistence type="predicted"/>
<dbReference type="EMBL" id="LK022849">
    <property type="protein sequence ID" value="CDR18135.1"/>
    <property type="molecule type" value="Genomic_DNA"/>
</dbReference>
<organism evidence="2">
    <name type="scientific">Streptomyces iranensis</name>
    <dbReference type="NCBI Taxonomy" id="576784"/>
    <lineage>
        <taxon>Bacteria</taxon>
        <taxon>Bacillati</taxon>
        <taxon>Actinomycetota</taxon>
        <taxon>Actinomycetes</taxon>
        <taxon>Kitasatosporales</taxon>
        <taxon>Streptomycetaceae</taxon>
        <taxon>Streptomyces</taxon>
        <taxon>Streptomyces violaceusniger group</taxon>
    </lineage>
</organism>
<protein>
    <submittedName>
        <fullName evidence="2">Uncharacterized protein</fullName>
    </submittedName>
</protein>
<feature type="region of interest" description="Disordered" evidence="1">
    <location>
        <begin position="82"/>
        <end position="110"/>
    </location>
</feature>
<name>A0A061A5P5_9ACTN</name>
<evidence type="ECO:0000313" key="2">
    <source>
        <dbReference type="EMBL" id="CDR18135.1"/>
    </source>
</evidence>
<reference evidence="2" key="1">
    <citation type="submission" date="2014-05" db="EMBL/GenBank/DDBJ databases">
        <authorList>
            <person name="Horn Fabian"/>
        </authorList>
    </citation>
    <scope>NUCLEOTIDE SEQUENCE</scope>
</reference>
<gene>
    <name evidence="2" type="ORF">SIRAN35</name>
</gene>
<dbReference type="PATRIC" id="fig|576784.4.peg.10276"/>
<evidence type="ECO:0000256" key="1">
    <source>
        <dbReference type="SAM" id="MobiDB-lite"/>
    </source>
</evidence>
<accession>A0A061A5P5</accession>
<dbReference type="AlphaFoldDB" id="A0A061A5P5"/>